<evidence type="ECO:0000256" key="1">
    <source>
        <dbReference type="ARBA" id="ARBA00022679"/>
    </source>
</evidence>
<name>A0ABQ5UTX9_9HYPH</name>
<dbReference type="Proteomes" id="UP001161405">
    <property type="component" value="Unassembled WGS sequence"/>
</dbReference>
<protein>
    <submittedName>
        <fullName evidence="4">GCN5 family N-acetyltransferase</fullName>
    </submittedName>
</protein>
<keyword evidence="5" id="KW-1185">Reference proteome</keyword>
<keyword evidence="1" id="KW-0808">Transferase</keyword>
<keyword evidence="2" id="KW-0012">Acyltransferase</keyword>
<proteinExistence type="predicted"/>
<dbReference type="SUPFAM" id="SSF55729">
    <property type="entry name" value="Acyl-CoA N-acyltransferases (Nat)"/>
    <property type="match status" value="1"/>
</dbReference>
<dbReference type="CDD" id="cd04301">
    <property type="entry name" value="NAT_SF"/>
    <property type="match status" value="1"/>
</dbReference>
<organism evidence="4 5">
    <name type="scientific">Maritalea porphyrae</name>
    <dbReference type="NCBI Taxonomy" id="880732"/>
    <lineage>
        <taxon>Bacteria</taxon>
        <taxon>Pseudomonadati</taxon>
        <taxon>Pseudomonadota</taxon>
        <taxon>Alphaproteobacteria</taxon>
        <taxon>Hyphomicrobiales</taxon>
        <taxon>Devosiaceae</taxon>
        <taxon>Maritalea</taxon>
    </lineage>
</organism>
<dbReference type="Gene3D" id="3.40.630.30">
    <property type="match status" value="1"/>
</dbReference>
<reference evidence="4" key="2">
    <citation type="submission" date="2023-01" db="EMBL/GenBank/DDBJ databases">
        <title>Draft genome sequence of Maritalea porphyrae strain NBRC 107169.</title>
        <authorList>
            <person name="Sun Q."/>
            <person name="Mori K."/>
        </authorList>
    </citation>
    <scope>NUCLEOTIDE SEQUENCE</scope>
    <source>
        <strain evidence="4">NBRC 107169</strain>
    </source>
</reference>
<dbReference type="InterPro" id="IPR000182">
    <property type="entry name" value="GNAT_dom"/>
</dbReference>
<feature type="domain" description="N-acetyltransferase" evidence="3">
    <location>
        <begin position="4"/>
        <end position="149"/>
    </location>
</feature>
<dbReference type="Pfam" id="PF00583">
    <property type="entry name" value="Acetyltransf_1"/>
    <property type="match status" value="1"/>
</dbReference>
<reference evidence="4" key="1">
    <citation type="journal article" date="2014" name="Int. J. Syst. Evol. Microbiol.">
        <title>Complete genome of a new Firmicutes species belonging to the dominant human colonic microbiota ('Ruminococcus bicirculans') reveals two chromosomes and a selective capacity to utilize plant glucans.</title>
        <authorList>
            <consortium name="NISC Comparative Sequencing Program"/>
            <person name="Wegmann U."/>
            <person name="Louis P."/>
            <person name="Goesmann A."/>
            <person name="Henrissat B."/>
            <person name="Duncan S.H."/>
            <person name="Flint H.J."/>
        </authorList>
    </citation>
    <scope>NUCLEOTIDE SEQUENCE</scope>
    <source>
        <strain evidence="4">NBRC 107169</strain>
    </source>
</reference>
<accession>A0ABQ5UTX9</accession>
<evidence type="ECO:0000313" key="4">
    <source>
        <dbReference type="EMBL" id="GLQ18137.1"/>
    </source>
</evidence>
<evidence type="ECO:0000313" key="5">
    <source>
        <dbReference type="Proteomes" id="UP001161405"/>
    </source>
</evidence>
<evidence type="ECO:0000256" key="2">
    <source>
        <dbReference type="ARBA" id="ARBA00023315"/>
    </source>
</evidence>
<dbReference type="PANTHER" id="PTHR43877">
    <property type="entry name" value="AMINOALKYLPHOSPHONATE N-ACETYLTRANSFERASE-RELATED-RELATED"/>
    <property type="match status" value="1"/>
</dbReference>
<comment type="caution">
    <text evidence="4">The sequence shown here is derived from an EMBL/GenBank/DDBJ whole genome shotgun (WGS) entry which is preliminary data.</text>
</comment>
<dbReference type="RefSeq" id="WP_284364800.1">
    <property type="nucleotide sequence ID" value="NZ_BSNI01000002.1"/>
</dbReference>
<dbReference type="EMBL" id="BSNI01000002">
    <property type="protein sequence ID" value="GLQ18137.1"/>
    <property type="molecule type" value="Genomic_DNA"/>
</dbReference>
<sequence>MSKVQVRAVELADRAKWGELYGAYARFYNSPQTDEMRDTVWAWLQDEANGLFGLVATDKKGDLVGIAHCREFARPLAASTGLFLDDLFVDPDSRGSGAAEALIAHIRQMAVDKGYTIVRWITADNNYRARGLYDHVARKTDWLTYDIQL</sequence>
<gene>
    <name evidence="4" type="ORF">GCM10007879_23860</name>
</gene>
<evidence type="ECO:0000259" key="3">
    <source>
        <dbReference type="PROSITE" id="PS51186"/>
    </source>
</evidence>
<dbReference type="InterPro" id="IPR050832">
    <property type="entry name" value="Bact_Acetyltransf"/>
</dbReference>
<dbReference type="PROSITE" id="PS51186">
    <property type="entry name" value="GNAT"/>
    <property type="match status" value="1"/>
</dbReference>
<dbReference type="InterPro" id="IPR016181">
    <property type="entry name" value="Acyl_CoA_acyltransferase"/>
</dbReference>